<sequence>MDVARYDPFDRFPRVTLAEPKVRKPLKQRQI</sequence>
<protein>
    <submittedName>
        <fullName evidence="1">Uncharacterized protein</fullName>
    </submittedName>
</protein>
<accession>A0A7W9YBL2</accession>
<evidence type="ECO:0000313" key="2">
    <source>
        <dbReference type="Proteomes" id="UP000547879"/>
    </source>
</evidence>
<organism evidence="1 2">
    <name type="scientific">Rhizobium wenxiniae</name>
    <dbReference type="NCBI Taxonomy" id="1737357"/>
    <lineage>
        <taxon>Bacteria</taxon>
        <taxon>Pseudomonadati</taxon>
        <taxon>Pseudomonadota</taxon>
        <taxon>Alphaproteobacteria</taxon>
        <taxon>Hyphomicrobiales</taxon>
        <taxon>Rhizobiaceae</taxon>
        <taxon>Rhizobium/Agrobacterium group</taxon>
        <taxon>Rhizobium</taxon>
    </lineage>
</organism>
<proteinExistence type="predicted"/>
<name>A0A7W9YBL2_9HYPH</name>
<dbReference type="AlphaFoldDB" id="A0A7W9YBL2"/>
<dbReference type="Proteomes" id="UP000547879">
    <property type="component" value="Unassembled WGS sequence"/>
</dbReference>
<comment type="caution">
    <text evidence="1">The sequence shown here is derived from an EMBL/GenBank/DDBJ whole genome shotgun (WGS) entry which is preliminary data.</text>
</comment>
<evidence type="ECO:0000313" key="1">
    <source>
        <dbReference type="EMBL" id="MBB6165616.1"/>
    </source>
</evidence>
<dbReference type="EMBL" id="JACHEG010000010">
    <property type="protein sequence ID" value="MBB6165616.1"/>
    <property type="molecule type" value="Genomic_DNA"/>
</dbReference>
<keyword evidence="2" id="KW-1185">Reference proteome</keyword>
<gene>
    <name evidence="1" type="ORF">HNQ72_005464</name>
</gene>
<reference evidence="1 2" key="1">
    <citation type="submission" date="2020-08" db="EMBL/GenBank/DDBJ databases">
        <title>Genomic Encyclopedia of Type Strains, Phase IV (KMG-IV): sequencing the most valuable type-strain genomes for metagenomic binning, comparative biology and taxonomic classification.</title>
        <authorList>
            <person name="Goeker M."/>
        </authorList>
    </citation>
    <scope>NUCLEOTIDE SEQUENCE [LARGE SCALE GENOMIC DNA]</scope>
    <source>
        <strain evidence="1 2">DSM 100734</strain>
    </source>
</reference>